<dbReference type="InterPro" id="IPR055417">
    <property type="entry name" value="UFD1_N1"/>
</dbReference>
<dbReference type="PANTHER" id="PTHR12555:SF13">
    <property type="entry name" value="UBIQUITIN RECOGNITION FACTOR IN ER-ASSOCIATED DEGRADATION PROTEIN 1"/>
    <property type="match status" value="1"/>
</dbReference>
<dbReference type="Gene3D" id="3.10.330.10">
    <property type="match status" value="1"/>
</dbReference>
<feature type="chain" id="PRO_5041902541" evidence="3">
    <location>
        <begin position="22"/>
        <end position="305"/>
    </location>
</feature>
<evidence type="ECO:0000259" key="5">
    <source>
        <dbReference type="Pfam" id="PF24842"/>
    </source>
</evidence>
<dbReference type="GO" id="GO:0036503">
    <property type="term" value="P:ERAD pathway"/>
    <property type="evidence" value="ECO:0007669"/>
    <property type="project" value="TreeGrafter"/>
</dbReference>
<dbReference type="Pfam" id="PF24842">
    <property type="entry name" value="UFD1_N2"/>
    <property type="match status" value="1"/>
</dbReference>
<protein>
    <submittedName>
        <fullName evidence="6">Bifunctional Ubiquitin fusion degradation protein Ufd1-like/Ufd1-like</fullName>
    </submittedName>
</protein>
<organism evidence="6 7">
    <name type="scientific">Babesia duncani</name>
    <dbReference type="NCBI Taxonomy" id="323732"/>
    <lineage>
        <taxon>Eukaryota</taxon>
        <taxon>Sar</taxon>
        <taxon>Alveolata</taxon>
        <taxon>Apicomplexa</taxon>
        <taxon>Aconoidasida</taxon>
        <taxon>Piroplasmida</taxon>
        <taxon>Babesiidae</taxon>
        <taxon>Babesia</taxon>
    </lineage>
</organism>
<feature type="domain" description="Ubiquitin fusion degradation protein UFD1 N-terminal subdomain 2" evidence="5">
    <location>
        <begin position="219"/>
        <end position="296"/>
    </location>
</feature>
<feature type="signal peptide" evidence="3">
    <location>
        <begin position="1"/>
        <end position="21"/>
    </location>
</feature>
<dbReference type="GO" id="GO:0031593">
    <property type="term" value="F:polyubiquitin modification-dependent protein binding"/>
    <property type="evidence" value="ECO:0007669"/>
    <property type="project" value="TreeGrafter"/>
</dbReference>
<dbReference type="Gene3D" id="2.40.40.50">
    <property type="entry name" value="Ubiquitin fusion degradation protein UFD1, N-terminal domain"/>
    <property type="match status" value="1"/>
</dbReference>
<gene>
    <name evidence="6" type="ORF">BdWA1_000708</name>
</gene>
<keyword evidence="7" id="KW-1185">Reference proteome</keyword>
<proteinExistence type="inferred from homology"/>
<evidence type="ECO:0000259" key="4">
    <source>
        <dbReference type="Pfam" id="PF03152"/>
    </source>
</evidence>
<dbReference type="GO" id="GO:0006511">
    <property type="term" value="P:ubiquitin-dependent protein catabolic process"/>
    <property type="evidence" value="ECO:0007669"/>
    <property type="project" value="InterPro"/>
</dbReference>
<comment type="similarity">
    <text evidence="1">Belongs to the UFD1 family.</text>
</comment>
<dbReference type="InterPro" id="IPR004854">
    <property type="entry name" value="Ufd1-like"/>
</dbReference>
<dbReference type="InterPro" id="IPR055418">
    <property type="entry name" value="UFD1_N2"/>
</dbReference>
<evidence type="ECO:0000256" key="3">
    <source>
        <dbReference type="SAM" id="SignalP"/>
    </source>
</evidence>
<dbReference type="KEGG" id="bdw:94335006"/>
<dbReference type="GeneID" id="94335006"/>
<dbReference type="AlphaFoldDB" id="A0AAD9PMN7"/>
<keyword evidence="2" id="KW-0833">Ubl conjugation pathway</keyword>
<reference evidence="6" key="1">
    <citation type="journal article" date="2023" name="Nat. Microbiol.">
        <title>Babesia duncani multi-omics identifies virulence factors and drug targets.</title>
        <authorList>
            <person name="Singh P."/>
            <person name="Lonardi S."/>
            <person name="Liang Q."/>
            <person name="Vydyam P."/>
            <person name="Khabirova E."/>
            <person name="Fang T."/>
            <person name="Gihaz S."/>
            <person name="Thekkiniath J."/>
            <person name="Munshi M."/>
            <person name="Abel S."/>
            <person name="Ciampossin L."/>
            <person name="Batugedara G."/>
            <person name="Gupta M."/>
            <person name="Lu X.M."/>
            <person name="Lenz T."/>
            <person name="Chakravarty S."/>
            <person name="Cornillot E."/>
            <person name="Hu Y."/>
            <person name="Ma W."/>
            <person name="Gonzalez L.M."/>
            <person name="Sanchez S."/>
            <person name="Estrada K."/>
            <person name="Sanchez-Flores A."/>
            <person name="Montero E."/>
            <person name="Harb O.S."/>
            <person name="Le Roch K.G."/>
            <person name="Mamoun C.B."/>
        </authorList>
    </citation>
    <scope>NUCLEOTIDE SEQUENCE</scope>
    <source>
        <strain evidence="6">WA1</strain>
    </source>
</reference>
<evidence type="ECO:0000256" key="1">
    <source>
        <dbReference type="ARBA" id="ARBA00006043"/>
    </source>
</evidence>
<sequence>MPTHGCGKFILLLFFASLNLAVPLRIDSGHKRLQGLPISSIGIWNRIQRAINRASVESYIHDVNVRLANRDNIPRLLMVLELSEEFGRPYGMNRTKDGSKIYINNSDKVSLPESISNALFQFDIQVPWNFIIQKVHVCSLSSTQENKFGPKLKNVHAENMSSRQDEFNVAQSHQERLACTALDFRAPEGFIFIPKWMMLCLDLRPYDLVHLENVKLPEATKVTIMPLDDAFKNVDEPKKVLEDNLKHYATLSRGSCISITHKQVTYTLKIVSIDTKQAKNVECASIQDLDVAVDLVTHDYSSSQP</sequence>
<evidence type="ECO:0000313" key="7">
    <source>
        <dbReference type="Proteomes" id="UP001214638"/>
    </source>
</evidence>
<accession>A0AAD9PMN7</accession>
<dbReference type="EMBL" id="JALLKP010000001">
    <property type="protein sequence ID" value="KAK2197705.1"/>
    <property type="molecule type" value="Genomic_DNA"/>
</dbReference>
<dbReference type="InterPro" id="IPR042299">
    <property type="entry name" value="Ufd1-like_Nn"/>
</dbReference>
<name>A0AAD9PMN7_9APIC</name>
<dbReference type="Proteomes" id="UP001214638">
    <property type="component" value="Unassembled WGS sequence"/>
</dbReference>
<keyword evidence="3" id="KW-0732">Signal</keyword>
<dbReference type="GO" id="GO:0034098">
    <property type="term" value="C:VCP-NPL4-UFD1 AAA ATPase complex"/>
    <property type="evidence" value="ECO:0007669"/>
    <property type="project" value="TreeGrafter"/>
</dbReference>
<evidence type="ECO:0000313" key="6">
    <source>
        <dbReference type="EMBL" id="KAK2197705.1"/>
    </source>
</evidence>
<dbReference type="PANTHER" id="PTHR12555">
    <property type="entry name" value="UBIQUITIN FUSION DEGRADATON PROTEIN 1"/>
    <property type="match status" value="1"/>
</dbReference>
<dbReference type="Pfam" id="PF03152">
    <property type="entry name" value="UFD1_N1"/>
    <property type="match status" value="1"/>
</dbReference>
<dbReference type="RefSeq" id="XP_067804547.1">
    <property type="nucleotide sequence ID" value="XM_067945756.1"/>
</dbReference>
<evidence type="ECO:0000256" key="2">
    <source>
        <dbReference type="ARBA" id="ARBA00022786"/>
    </source>
</evidence>
<comment type="caution">
    <text evidence="6">The sequence shown here is derived from an EMBL/GenBank/DDBJ whole genome shotgun (WGS) entry which is preliminary data.</text>
</comment>
<feature type="domain" description="Ubiquitin fusion degradation protein UFD1 N-terminal subdomain 1" evidence="4">
    <location>
        <begin position="167"/>
        <end position="217"/>
    </location>
</feature>